<feature type="active site" description="Proton acceptor" evidence="14">
    <location>
        <position position="97"/>
    </location>
</feature>
<dbReference type="OrthoDB" id="9793973at2"/>
<evidence type="ECO:0000313" key="17">
    <source>
        <dbReference type="Proteomes" id="UP000186351"/>
    </source>
</evidence>
<feature type="binding site" evidence="14">
    <location>
        <position position="292"/>
    </location>
    <ligand>
        <name>S-adenosyl-L-methionine</name>
        <dbReference type="ChEBI" id="CHEBI:59789"/>
    </ligand>
</feature>
<evidence type="ECO:0000256" key="6">
    <source>
        <dbReference type="ARBA" id="ARBA00022603"/>
    </source>
</evidence>
<keyword evidence="10 14" id="KW-0479">Metal-binding</keyword>
<keyword evidence="6 14" id="KW-0489">Methyltransferase</keyword>
<dbReference type="InterPro" id="IPR004383">
    <property type="entry name" value="rRNA_lsu_MTrfase_RlmN/Cfr"/>
</dbReference>
<dbReference type="InterPro" id="IPR027492">
    <property type="entry name" value="RNA_MTrfase_RlmN"/>
</dbReference>
<feature type="active site" description="S-methylcysteine intermediate" evidence="14">
    <location>
        <position position="335"/>
    </location>
</feature>
<dbReference type="HAMAP" id="MF_01849">
    <property type="entry name" value="RNA_methyltr_RlmN"/>
    <property type="match status" value="1"/>
</dbReference>
<dbReference type="InterPro" id="IPR058240">
    <property type="entry name" value="rSAM_sf"/>
</dbReference>
<keyword evidence="5 14" id="KW-0698">rRNA processing</keyword>
<keyword evidence="12 14" id="KW-0411">Iron-sulfur</keyword>
<comment type="miscellaneous">
    <text evidence="14">Reaction proceeds by a ping-pong mechanism involving intermediate methylation of a conserved cysteine residue.</text>
</comment>
<keyword evidence="3 14" id="KW-0004">4Fe-4S</keyword>
<dbReference type="PANTHER" id="PTHR30544">
    <property type="entry name" value="23S RRNA METHYLTRANSFERASE"/>
    <property type="match status" value="1"/>
</dbReference>
<protein>
    <recommendedName>
        <fullName evidence="14">Probable dual-specificity RNA methyltransferase RlmN</fullName>
        <ecNumber evidence="14">2.1.1.192</ecNumber>
    </recommendedName>
    <alternativeName>
        <fullName evidence="14">23S rRNA (adenine(2503)-C(2))-methyltransferase</fullName>
    </alternativeName>
    <alternativeName>
        <fullName evidence="14">23S rRNA m2A2503 methyltransferase</fullName>
    </alternativeName>
    <alternativeName>
        <fullName evidence="14">Ribosomal RNA large subunit methyltransferase N</fullName>
    </alternativeName>
    <alternativeName>
        <fullName evidence="14">tRNA (adenine(37)-C(2))-methyltransferase</fullName>
    </alternativeName>
    <alternativeName>
        <fullName evidence="14">tRNA m2A37 methyltransferase</fullName>
    </alternativeName>
</protein>
<comment type="cofactor">
    <cofactor evidence="14">
        <name>[4Fe-4S] cluster</name>
        <dbReference type="ChEBI" id="CHEBI:49883"/>
    </cofactor>
    <text evidence="14">Binds 1 [4Fe-4S] cluster. The cluster is coordinated with 3 cysteines and an exchangeable S-adenosyl-L-methionine.</text>
</comment>
<dbReference type="RefSeq" id="WP_068961835.1">
    <property type="nucleotide sequence ID" value="NZ_CAJTAP010000020.1"/>
</dbReference>
<evidence type="ECO:0000256" key="4">
    <source>
        <dbReference type="ARBA" id="ARBA00022490"/>
    </source>
</evidence>
<keyword evidence="8 14" id="KW-0949">S-adenosyl-L-methionine</keyword>
<evidence type="ECO:0000256" key="14">
    <source>
        <dbReference type="HAMAP-Rule" id="MF_01849"/>
    </source>
</evidence>
<dbReference type="EMBL" id="CP015402">
    <property type="protein sequence ID" value="ANU64560.1"/>
    <property type="molecule type" value="Genomic_DNA"/>
</dbReference>
<dbReference type="GO" id="GO:0051539">
    <property type="term" value="F:4 iron, 4 sulfur cluster binding"/>
    <property type="evidence" value="ECO:0007669"/>
    <property type="project" value="UniProtKB-UniRule"/>
</dbReference>
<evidence type="ECO:0000256" key="3">
    <source>
        <dbReference type="ARBA" id="ARBA00022485"/>
    </source>
</evidence>
<comment type="subcellular location">
    <subcellularLocation>
        <location evidence="1 14">Cytoplasm</location>
    </subcellularLocation>
</comment>
<accession>A0A1Z2XFY3</accession>
<name>A0A1B1SD28_9BACT</name>
<dbReference type="Gene3D" id="1.10.150.530">
    <property type="match status" value="1"/>
</dbReference>
<sequence>MEATQTTLTPLIGMTLPQLRDVAAECGMPPFAAGQMAKWLYEKRAASIDDMTNLSKTSRATLARRYTIGRTAPKAEARSVDGTVKYLFEGVGGRDIEAVYIPDRDRATLCVSSQAGCRMGCRFCMTGRQGFHGNLTAGQIINQVLSIPESATLTNIVFMGMGEPMDNLDPVLGAIDILTSSWGLAWSPKRITVSSIGKIDTLRTLLDTTKVHIAISVHSPFAEERASLMPVEKAYPLKDVLQLLRGYDFAHQRRLSVEYIMWGGLNDNMRHAQALARLLRGLDVRVNLIRFHAIPDSDLRTSPADTMVAFRDRLNELGITATIRTSRGEDIAAACGMLAGKAREQQP</sequence>
<accession>A0A1B1SD28</accession>
<evidence type="ECO:0000256" key="10">
    <source>
        <dbReference type="ARBA" id="ARBA00022723"/>
    </source>
</evidence>
<evidence type="ECO:0000256" key="2">
    <source>
        <dbReference type="ARBA" id="ARBA00007544"/>
    </source>
</evidence>
<evidence type="ECO:0000256" key="5">
    <source>
        <dbReference type="ARBA" id="ARBA00022552"/>
    </source>
</evidence>
<evidence type="ECO:0000259" key="15">
    <source>
        <dbReference type="PROSITE" id="PS51918"/>
    </source>
</evidence>
<dbReference type="GO" id="GO:0070475">
    <property type="term" value="P:rRNA base methylation"/>
    <property type="evidence" value="ECO:0007669"/>
    <property type="project" value="UniProtKB-UniRule"/>
</dbReference>
<evidence type="ECO:0000256" key="11">
    <source>
        <dbReference type="ARBA" id="ARBA00023004"/>
    </source>
</evidence>
<dbReference type="SUPFAM" id="SSF102114">
    <property type="entry name" value="Radical SAM enzymes"/>
    <property type="match status" value="1"/>
</dbReference>
<dbReference type="KEGG" id="pary:A4V02_13065"/>
<dbReference type="GO" id="GO:0030488">
    <property type="term" value="P:tRNA methylation"/>
    <property type="evidence" value="ECO:0007669"/>
    <property type="project" value="UniProtKB-UniRule"/>
</dbReference>
<dbReference type="GO" id="GO:0005737">
    <property type="term" value="C:cytoplasm"/>
    <property type="evidence" value="ECO:0007669"/>
    <property type="project" value="UniProtKB-SubCell"/>
</dbReference>
<dbReference type="SFLD" id="SFLDG01062">
    <property type="entry name" value="methyltransferase_(Class_A)"/>
    <property type="match status" value="1"/>
</dbReference>
<feature type="binding site" evidence="14">
    <location>
        <position position="194"/>
    </location>
    <ligand>
        <name>S-adenosyl-L-methionine</name>
        <dbReference type="ChEBI" id="CHEBI:59789"/>
    </ligand>
</feature>
<dbReference type="GO" id="GO:0002935">
    <property type="term" value="F:tRNA (adenine(37)-C2)-methyltransferase activity"/>
    <property type="evidence" value="ECO:0007669"/>
    <property type="project" value="UniProtKB-UniRule"/>
</dbReference>
<feature type="binding site" evidence="14">
    <location>
        <position position="124"/>
    </location>
    <ligand>
        <name>[4Fe-4S] cluster</name>
        <dbReference type="ChEBI" id="CHEBI:49883"/>
        <note>4Fe-4S-S-AdoMet</note>
    </ligand>
</feature>
<evidence type="ECO:0000256" key="7">
    <source>
        <dbReference type="ARBA" id="ARBA00022679"/>
    </source>
</evidence>
<dbReference type="Proteomes" id="UP000186351">
    <property type="component" value="Chromosome"/>
</dbReference>
<dbReference type="InterPro" id="IPR007197">
    <property type="entry name" value="rSAM"/>
</dbReference>
<evidence type="ECO:0000256" key="8">
    <source>
        <dbReference type="ARBA" id="ARBA00022691"/>
    </source>
</evidence>
<dbReference type="InterPro" id="IPR013785">
    <property type="entry name" value="Aldolase_TIM"/>
</dbReference>
<comment type="caution">
    <text evidence="14">Lacks conserved residue(s) required for the propagation of feature annotation.</text>
</comment>
<dbReference type="STRING" id="1796646.A4V02_13065"/>
<gene>
    <name evidence="14" type="primary">rlmN</name>
    <name evidence="16" type="ORF">A4V02_13065</name>
</gene>
<evidence type="ECO:0000313" key="16">
    <source>
        <dbReference type="EMBL" id="ANU64560.1"/>
    </source>
</evidence>
<dbReference type="EC" id="2.1.1.192" evidence="14"/>
<keyword evidence="11 14" id="KW-0408">Iron</keyword>
<dbReference type="SFLD" id="SFLDS00029">
    <property type="entry name" value="Radical_SAM"/>
    <property type="match status" value="1"/>
</dbReference>
<feature type="domain" description="Radical SAM core" evidence="15">
    <location>
        <begin position="103"/>
        <end position="330"/>
    </location>
</feature>
<dbReference type="PIRSF" id="PIRSF006004">
    <property type="entry name" value="CHP00048"/>
    <property type="match status" value="1"/>
</dbReference>
<keyword evidence="7 14" id="KW-0808">Transferase</keyword>
<dbReference type="InterPro" id="IPR048641">
    <property type="entry name" value="RlmN_N"/>
</dbReference>
<dbReference type="GO" id="GO:0046872">
    <property type="term" value="F:metal ion binding"/>
    <property type="evidence" value="ECO:0007669"/>
    <property type="project" value="UniProtKB-KW"/>
</dbReference>
<dbReference type="PANTHER" id="PTHR30544:SF5">
    <property type="entry name" value="RADICAL SAM CORE DOMAIN-CONTAINING PROTEIN"/>
    <property type="match status" value="1"/>
</dbReference>
<feature type="binding site" evidence="14">
    <location>
        <begin position="162"/>
        <end position="163"/>
    </location>
    <ligand>
        <name>S-adenosyl-L-methionine</name>
        <dbReference type="ChEBI" id="CHEBI:59789"/>
    </ligand>
</feature>
<keyword evidence="13 14" id="KW-1015">Disulfide bond</keyword>
<dbReference type="InterPro" id="IPR040072">
    <property type="entry name" value="Methyltransferase_A"/>
</dbReference>
<feature type="binding site" evidence="14">
    <location>
        <position position="121"/>
    </location>
    <ligand>
        <name>[4Fe-4S] cluster</name>
        <dbReference type="ChEBI" id="CHEBI:49883"/>
        <note>4Fe-4S-S-AdoMet</note>
    </ligand>
</feature>
<keyword evidence="17" id="KW-1185">Reference proteome</keyword>
<dbReference type="Gene3D" id="3.20.20.70">
    <property type="entry name" value="Aldolase class I"/>
    <property type="match status" value="1"/>
</dbReference>
<dbReference type="AlphaFoldDB" id="A0A1B1SD28"/>
<keyword evidence="4 14" id="KW-0963">Cytoplasm</keyword>
<dbReference type="GO" id="GO:0019843">
    <property type="term" value="F:rRNA binding"/>
    <property type="evidence" value="ECO:0007669"/>
    <property type="project" value="UniProtKB-UniRule"/>
</dbReference>
<dbReference type="NCBIfam" id="TIGR00048">
    <property type="entry name" value="rRNA_mod_RlmN"/>
    <property type="match status" value="1"/>
</dbReference>
<reference evidence="17" key="1">
    <citation type="submission" date="2016-04" db="EMBL/GenBank/DDBJ databases">
        <title>Complete Genome Sequences of Twelve Strains of a Stable Defined Moderately Diverse Mouse Microbiota 2 (sDMDMm2).</title>
        <authorList>
            <person name="Uchimura Y."/>
            <person name="Wyss M."/>
            <person name="Brugiroux S."/>
            <person name="Limenitakis J.P."/>
            <person name="Stecher B."/>
            <person name="McCoy K.D."/>
            <person name="Macpherson A.J."/>
        </authorList>
    </citation>
    <scope>NUCLEOTIDE SEQUENCE [LARGE SCALE GENOMIC DNA]</scope>
    <source>
        <strain evidence="17">YL27</strain>
    </source>
</reference>
<dbReference type="GO" id="GO:0000049">
    <property type="term" value="F:tRNA binding"/>
    <property type="evidence" value="ECO:0007669"/>
    <property type="project" value="UniProtKB-UniRule"/>
</dbReference>
<evidence type="ECO:0000256" key="13">
    <source>
        <dbReference type="ARBA" id="ARBA00023157"/>
    </source>
</evidence>
<keyword evidence="9 14" id="KW-0819">tRNA processing</keyword>
<comment type="catalytic activity">
    <reaction evidence="14">
        <text>adenosine(2503) in 23S rRNA + 2 reduced [2Fe-2S]-[ferredoxin] + 2 S-adenosyl-L-methionine = 2-methyladenosine(2503) in 23S rRNA + 5'-deoxyadenosine + L-methionine + 2 oxidized [2Fe-2S]-[ferredoxin] + S-adenosyl-L-homocysteine</text>
        <dbReference type="Rhea" id="RHEA:42916"/>
        <dbReference type="Rhea" id="RHEA-COMP:10000"/>
        <dbReference type="Rhea" id="RHEA-COMP:10001"/>
        <dbReference type="Rhea" id="RHEA-COMP:10152"/>
        <dbReference type="Rhea" id="RHEA-COMP:10282"/>
        <dbReference type="ChEBI" id="CHEBI:17319"/>
        <dbReference type="ChEBI" id="CHEBI:33737"/>
        <dbReference type="ChEBI" id="CHEBI:33738"/>
        <dbReference type="ChEBI" id="CHEBI:57844"/>
        <dbReference type="ChEBI" id="CHEBI:57856"/>
        <dbReference type="ChEBI" id="CHEBI:59789"/>
        <dbReference type="ChEBI" id="CHEBI:74411"/>
        <dbReference type="ChEBI" id="CHEBI:74497"/>
        <dbReference type="EC" id="2.1.1.192"/>
    </reaction>
</comment>
<comment type="similarity">
    <text evidence="2 14">Belongs to the radical SAM superfamily. RlmN family.</text>
</comment>
<dbReference type="SFLD" id="SFLDF00275">
    <property type="entry name" value="adenosine_C2_methyltransferase"/>
    <property type="match status" value="1"/>
</dbReference>
<feature type="binding site" evidence="14">
    <location>
        <position position="117"/>
    </location>
    <ligand>
        <name>[4Fe-4S] cluster</name>
        <dbReference type="ChEBI" id="CHEBI:49883"/>
        <note>4Fe-4S-S-AdoMet</note>
    </ligand>
</feature>
<dbReference type="PROSITE" id="PS51918">
    <property type="entry name" value="RADICAL_SAM"/>
    <property type="match status" value="1"/>
</dbReference>
<comment type="catalytic activity">
    <reaction evidence="14">
        <text>adenosine(37) in tRNA + 2 reduced [2Fe-2S]-[ferredoxin] + 2 S-adenosyl-L-methionine = 2-methyladenosine(37) in tRNA + 5'-deoxyadenosine + L-methionine + 2 oxidized [2Fe-2S]-[ferredoxin] + S-adenosyl-L-homocysteine</text>
        <dbReference type="Rhea" id="RHEA:43332"/>
        <dbReference type="Rhea" id="RHEA-COMP:10000"/>
        <dbReference type="Rhea" id="RHEA-COMP:10001"/>
        <dbReference type="Rhea" id="RHEA-COMP:10162"/>
        <dbReference type="Rhea" id="RHEA-COMP:10485"/>
        <dbReference type="ChEBI" id="CHEBI:17319"/>
        <dbReference type="ChEBI" id="CHEBI:33737"/>
        <dbReference type="ChEBI" id="CHEBI:33738"/>
        <dbReference type="ChEBI" id="CHEBI:57844"/>
        <dbReference type="ChEBI" id="CHEBI:57856"/>
        <dbReference type="ChEBI" id="CHEBI:59789"/>
        <dbReference type="ChEBI" id="CHEBI:74411"/>
        <dbReference type="ChEBI" id="CHEBI:74497"/>
        <dbReference type="EC" id="2.1.1.192"/>
    </reaction>
</comment>
<evidence type="ECO:0000256" key="9">
    <source>
        <dbReference type="ARBA" id="ARBA00022694"/>
    </source>
</evidence>
<feature type="binding site" evidence="14">
    <location>
        <begin position="216"/>
        <end position="218"/>
    </location>
    <ligand>
        <name>S-adenosyl-L-methionine</name>
        <dbReference type="ChEBI" id="CHEBI:59789"/>
    </ligand>
</feature>
<dbReference type="Pfam" id="PF04055">
    <property type="entry name" value="Radical_SAM"/>
    <property type="match status" value="1"/>
</dbReference>
<organism evidence="16 17">
    <name type="scientific">Muribaculum intestinale</name>
    <dbReference type="NCBI Taxonomy" id="1796646"/>
    <lineage>
        <taxon>Bacteria</taxon>
        <taxon>Pseudomonadati</taxon>
        <taxon>Bacteroidota</taxon>
        <taxon>Bacteroidia</taxon>
        <taxon>Bacteroidales</taxon>
        <taxon>Muribaculaceae</taxon>
        <taxon>Muribaculum</taxon>
    </lineage>
</organism>
<dbReference type="GeneID" id="65537806"/>
<proteinExistence type="inferred from homology"/>
<comment type="function">
    <text evidence="14">Specifically methylates position 2 of adenine 2503 in 23S rRNA and position 2 of adenine 37 in tRNAs.</text>
</comment>
<evidence type="ECO:0000256" key="12">
    <source>
        <dbReference type="ARBA" id="ARBA00023014"/>
    </source>
</evidence>
<evidence type="ECO:0000256" key="1">
    <source>
        <dbReference type="ARBA" id="ARBA00004496"/>
    </source>
</evidence>
<dbReference type="Pfam" id="PF21016">
    <property type="entry name" value="RlmN_N"/>
    <property type="match status" value="1"/>
</dbReference>
<dbReference type="GO" id="GO:0070040">
    <property type="term" value="F:rRNA (adenine(2503)-C2-)-methyltransferase activity"/>
    <property type="evidence" value="ECO:0007669"/>
    <property type="project" value="UniProtKB-UniRule"/>
</dbReference>